<dbReference type="AlphaFoldDB" id="A0A2A6CHU3"/>
<dbReference type="EnsemblMetazoa" id="PPA28572.1">
    <property type="protein sequence ID" value="PPA28572.1"/>
    <property type="gene ID" value="WBGene00118126"/>
</dbReference>
<dbReference type="SMART" id="SM01088">
    <property type="entry name" value="Col_cuticle_N"/>
    <property type="match status" value="1"/>
</dbReference>
<feature type="transmembrane region" description="Helical" evidence="2">
    <location>
        <begin position="197"/>
        <end position="221"/>
    </location>
</feature>
<organism evidence="3 4">
    <name type="scientific">Pristionchus pacificus</name>
    <name type="common">Parasitic nematode worm</name>
    <dbReference type="NCBI Taxonomy" id="54126"/>
    <lineage>
        <taxon>Eukaryota</taxon>
        <taxon>Metazoa</taxon>
        <taxon>Ecdysozoa</taxon>
        <taxon>Nematoda</taxon>
        <taxon>Chromadorea</taxon>
        <taxon>Rhabditida</taxon>
        <taxon>Rhabditina</taxon>
        <taxon>Diplogasteromorpha</taxon>
        <taxon>Diplogasteroidea</taxon>
        <taxon>Neodiplogasteridae</taxon>
        <taxon>Pristionchus</taxon>
    </lineage>
</organism>
<keyword evidence="2" id="KW-0812">Transmembrane</keyword>
<evidence type="ECO:0000313" key="4">
    <source>
        <dbReference type="Proteomes" id="UP000005239"/>
    </source>
</evidence>
<feature type="transmembrane region" description="Helical" evidence="2">
    <location>
        <begin position="91"/>
        <end position="113"/>
    </location>
</feature>
<reference evidence="3" key="2">
    <citation type="submission" date="2022-06" db="UniProtKB">
        <authorList>
            <consortium name="EnsemblMetazoa"/>
        </authorList>
    </citation>
    <scope>IDENTIFICATION</scope>
    <source>
        <strain evidence="3">PS312</strain>
    </source>
</reference>
<dbReference type="Pfam" id="PF01484">
    <property type="entry name" value="Col_cuticle_N"/>
    <property type="match status" value="1"/>
</dbReference>
<dbReference type="Gene3D" id="1.20.5.320">
    <property type="entry name" value="6-Phosphogluconate Dehydrogenase, domain 3"/>
    <property type="match status" value="1"/>
</dbReference>
<sequence length="543" mass="57651">MPVFSPSNPRSRRDYLIWPCRGFCDQRRAYYPLEPECEMMQLSLLSCFVYRSRPFRLFHSTVSMFDHTLFRKMEAPTTENPYDWQARILDILVFSLLASFCLLILFFVVRFVYFRILLRGPRQNLCFKFTRRFPHRRGEIGGEEDDAKQGCVGEDEKALGDVINRHGVGLNRRIECRPAAAAEAKDKPHPAMVSMPLATGVAATLGSITLVTVLVSIPLVLREVEDIRHTLEREMHEWRVDADSTYRSLSNLSANRRAKRQYDGYGSAPVQAAAPINAYDAPVSRAADAYGSLGVEGAPGIKPGRCNCAAPKENKCAAGPPGPKGEKGEDGAVGHPGLPGLDGAAADDAHAQTQQYDSCFHCPQGAPGLPGPSGKPGPRGMRGARGQAAIPGRDGQPGFPGTIGEVGGAGPMGEEGPQGDPGIDVEHQVGIPGPKGPTGMPGEVGDDGDKGDDGPAGNQGIPGERGPVGEPGEDGALGAEGVAGDEGDPGNDAEYCPCPDRTAAAAVESATVQQDPLPAATEAPAASAAPVASGYRRRRKKLL</sequence>
<dbReference type="Pfam" id="PF01391">
    <property type="entry name" value="Collagen"/>
    <property type="match status" value="2"/>
</dbReference>
<feature type="compositionally biased region" description="Gly residues" evidence="1">
    <location>
        <begin position="404"/>
        <end position="413"/>
    </location>
</feature>
<dbReference type="PANTHER" id="PTHR24637:SF328">
    <property type="entry name" value="NEMATODE CUTICLE COLLAGEN N-TERMINAL DOMAIN-CONTAINING PROTEIN"/>
    <property type="match status" value="1"/>
</dbReference>
<name>A0A2A6CHU3_PRIPA</name>
<keyword evidence="2" id="KW-0472">Membrane</keyword>
<feature type="compositionally biased region" description="Low complexity" evidence="1">
    <location>
        <begin position="516"/>
        <end position="532"/>
    </location>
</feature>
<protein>
    <submittedName>
        <fullName evidence="3">Dpy-17</fullName>
    </submittedName>
</protein>
<accession>A0A2A6CHU3</accession>
<dbReference type="OrthoDB" id="5983381at2759"/>
<accession>A0A8R1YHQ3</accession>
<evidence type="ECO:0000313" key="3">
    <source>
        <dbReference type="EnsemblMetazoa" id="PPA28572.1"/>
    </source>
</evidence>
<keyword evidence="4" id="KW-1185">Reference proteome</keyword>
<evidence type="ECO:0000256" key="1">
    <source>
        <dbReference type="SAM" id="MobiDB-lite"/>
    </source>
</evidence>
<feature type="compositionally biased region" description="Low complexity" evidence="1">
    <location>
        <begin position="461"/>
        <end position="470"/>
    </location>
</feature>
<dbReference type="InterPro" id="IPR002486">
    <property type="entry name" value="Col_cuticle_N"/>
</dbReference>
<reference evidence="4" key="1">
    <citation type="journal article" date="2008" name="Nat. Genet.">
        <title>The Pristionchus pacificus genome provides a unique perspective on nematode lifestyle and parasitism.</title>
        <authorList>
            <person name="Dieterich C."/>
            <person name="Clifton S.W."/>
            <person name="Schuster L.N."/>
            <person name="Chinwalla A."/>
            <person name="Delehaunty K."/>
            <person name="Dinkelacker I."/>
            <person name="Fulton L."/>
            <person name="Fulton R."/>
            <person name="Godfrey J."/>
            <person name="Minx P."/>
            <person name="Mitreva M."/>
            <person name="Roeseler W."/>
            <person name="Tian H."/>
            <person name="Witte H."/>
            <person name="Yang S.P."/>
            <person name="Wilson R.K."/>
            <person name="Sommer R.J."/>
        </authorList>
    </citation>
    <scope>NUCLEOTIDE SEQUENCE [LARGE SCALE GENOMIC DNA]</scope>
    <source>
        <strain evidence="4">PS312</strain>
    </source>
</reference>
<proteinExistence type="predicted"/>
<feature type="region of interest" description="Disordered" evidence="1">
    <location>
        <begin position="315"/>
        <end position="543"/>
    </location>
</feature>
<keyword evidence="2" id="KW-1133">Transmembrane helix</keyword>
<feature type="compositionally biased region" description="Low complexity" evidence="1">
    <location>
        <begin position="335"/>
        <end position="346"/>
    </location>
</feature>
<dbReference type="Proteomes" id="UP000005239">
    <property type="component" value="Unassembled WGS sequence"/>
</dbReference>
<dbReference type="GO" id="GO:0042302">
    <property type="term" value="F:structural constituent of cuticle"/>
    <property type="evidence" value="ECO:0007669"/>
    <property type="project" value="InterPro"/>
</dbReference>
<dbReference type="PANTHER" id="PTHR24637">
    <property type="entry name" value="COLLAGEN"/>
    <property type="match status" value="1"/>
</dbReference>
<gene>
    <name evidence="3" type="primary">WBGene00118126</name>
</gene>
<dbReference type="InterPro" id="IPR008160">
    <property type="entry name" value="Collagen"/>
</dbReference>
<evidence type="ECO:0000256" key="2">
    <source>
        <dbReference type="SAM" id="Phobius"/>
    </source>
</evidence>